<feature type="transmembrane region" description="Helical" evidence="1">
    <location>
        <begin position="21"/>
        <end position="42"/>
    </location>
</feature>
<keyword evidence="1" id="KW-0812">Transmembrane</keyword>
<evidence type="ECO:0000256" key="1">
    <source>
        <dbReference type="SAM" id="Phobius"/>
    </source>
</evidence>
<dbReference type="Pfam" id="PF19578">
    <property type="entry name" value="DUF6090"/>
    <property type="match status" value="1"/>
</dbReference>
<protein>
    <recommendedName>
        <fullName evidence="4">PilJ/NarX-like methyl-accepting chemotaxis transducer</fullName>
    </recommendedName>
</protein>
<organism evidence="2 3">
    <name type="scientific">Winogradskyella alexanderae</name>
    <dbReference type="NCBI Taxonomy" id="2877123"/>
    <lineage>
        <taxon>Bacteria</taxon>
        <taxon>Pseudomonadati</taxon>
        <taxon>Bacteroidota</taxon>
        <taxon>Flavobacteriia</taxon>
        <taxon>Flavobacteriales</taxon>
        <taxon>Flavobacteriaceae</taxon>
        <taxon>Winogradskyella</taxon>
    </lineage>
</organism>
<name>A0ABS7XWK5_9FLAO</name>
<sequence length="257" mass="30225">MIKFFRKIRQRLLSENRFSKYLLYAIGEILLVVIGILIALNINNNNELKKQRAQELHYLKNIKTDLKLNIAHLNNYIATRQKAINSANAIIAHYEGQPIEDLKAFSRKTIDIYTWQKFSQINNTFQELMNSGNLALISNDSIKGILLNMESLYKSLKSEEEHFRYDAEIMLYEPSYKMMDMNPIVQNYMYYVSEGAVGENRDLPKVEFEAMLKDTQQKNGFVMAVYEFTVMNNQFRQMKDMCQKLIELIDKEIELDD</sequence>
<dbReference type="EMBL" id="JAIUJR010000012">
    <property type="protein sequence ID" value="MCA0133793.1"/>
    <property type="molecule type" value="Genomic_DNA"/>
</dbReference>
<comment type="caution">
    <text evidence="2">The sequence shown here is derived from an EMBL/GenBank/DDBJ whole genome shotgun (WGS) entry which is preliminary data.</text>
</comment>
<evidence type="ECO:0000313" key="3">
    <source>
        <dbReference type="Proteomes" id="UP001198901"/>
    </source>
</evidence>
<keyword evidence="3" id="KW-1185">Reference proteome</keyword>
<gene>
    <name evidence="2" type="ORF">LBU54_14440</name>
</gene>
<keyword evidence="1" id="KW-0472">Membrane</keyword>
<dbReference type="Proteomes" id="UP001198901">
    <property type="component" value="Unassembled WGS sequence"/>
</dbReference>
<evidence type="ECO:0000313" key="2">
    <source>
        <dbReference type="EMBL" id="MCA0133793.1"/>
    </source>
</evidence>
<evidence type="ECO:0008006" key="4">
    <source>
        <dbReference type="Google" id="ProtNLM"/>
    </source>
</evidence>
<proteinExistence type="predicted"/>
<accession>A0ABS7XWK5</accession>
<reference evidence="3" key="1">
    <citation type="submission" date="2023-07" db="EMBL/GenBank/DDBJ databases">
        <authorList>
            <person name="Yue Y."/>
        </authorList>
    </citation>
    <scope>NUCLEOTIDE SEQUENCE [LARGE SCALE GENOMIC DNA]</scope>
    <source>
        <strain evidence="3">D23</strain>
    </source>
</reference>
<dbReference type="RefSeq" id="WP_224531588.1">
    <property type="nucleotide sequence ID" value="NZ_JAIUJR010000012.1"/>
</dbReference>
<dbReference type="InterPro" id="IPR045749">
    <property type="entry name" value="DUF6090"/>
</dbReference>
<keyword evidence="1" id="KW-1133">Transmembrane helix</keyword>